<evidence type="ECO:0000313" key="2">
    <source>
        <dbReference type="EMBL" id="MBK0401669.1"/>
    </source>
</evidence>
<dbReference type="InterPro" id="IPR026444">
    <property type="entry name" value="Secre_tail"/>
</dbReference>
<dbReference type="RefSeq" id="WP_200504290.1">
    <property type="nucleotide sequence ID" value="NZ_JAEHFX010000001.1"/>
</dbReference>
<name>A0ABS1BX90_9BACT</name>
<feature type="domain" description="Secretion system C-terminal sorting" evidence="1">
    <location>
        <begin position="129"/>
        <end position="194"/>
    </location>
</feature>
<reference evidence="2 3" key="1">
    <citation type="submission" date="2020-12" db="EMBL/GenBank/DDBJ databases">
        <title>Bacterial novel species Adhaeribacter sp. BT258 isolated from soil.</title>
        <authorList>
            <person name="Jung H.-Y."/>
        </authorList>
    </citation>
    <scope>NUCLEOTIDE SEQUENCE [LARGE SCALE GENOMIC DNA]</scope>
    <source>
        <strain evidence="2 3">BT258</strain>
    </source>
</reference>
<sequence length="197" mass="22798">MKRAIFTLVFVLFACIISFSQQWPNVPGKLEILTDSLNRPIGIRNGFVITSDAALNRVFRNNQVYNSFQAYPAAWNQALRDIYVLECNCNERLLKDTLERAPFYYYVEFINQTVLTSYKEETEPADLKIYPIPAASRVFLEAKEKIEKAQIMDLSGKLIYEIENPTKYFDVSGLRSGQYLLLLTSKAKTFKRLILKE</sequence>
<dbReference type="EMBL" id="JAEHFX010000001">
    <property type="protein sequence ID" value="MBK0401669.1"/>
    <property type="molecule type" value="Genomic_DNA"/>
</dbReference>
<comment type="caution">
    <text evidence="2">The sequence shown here is derived from an EMBL/GenBank/DDBJ whole genome shotgun (WGS) entry which is preliminary data.</text>
</comment>
<dbReference type="PROSITE" id="PS51257">
    <property type="entry name" value="PROKAR_LIPOPROTEIN"/>
    <property type="match status" value="1"/>
</dbReference>
<evidence type="ECO:0000259" key="1">
    <source>
        <dbReference type="Pfam" id="PF18962"/>
    </source>
</evidence>
<protein>
    <submittedName>
        <fullName evidence="2">T9SS type A sorting domain-containing protein</fullName>
    </submittedName>
</protein>
<organism evidence="2 3">
    <name type="scientific">Adhaeribacter terrigena</name>
    <dbReference type="NCBI Taxonomy" id="2793070"/>
    <lineage>
        <taxon>Bacteria</taxon>
        <taxon>Pseudomonadati</taxon>
        <taxon>Bacteroidota</taxon>
        <taxon>Cytophagia</taxon>
        <taxon>Cytophagales</taxon>
        <taxon>Hymenobacteraceae</taxon>
        <taxon>Adhaeribacter</taxon>
    </lineage>
</organism>
<accession>A0ABS1BX90</accession>
<proteinExistence type="predicted"/>
<gene>
    <name evidence="2" type="ORF">I5M27_01650</name>
</gene>
<evidence type="ECO:0000313" key="3">
    <source>
        <dbReference type="Proteomes" id="UP000644147"/>
    </source>
</evidence>
<dbReference type="Pfam" id="PF18962">
    <property type="entry name" value="Por_Secre_tail"/>
    <property type="match status" value="1"/>
</dbReference>
<keyword evidence="3" id="KW-1185">Reference proteome</keyword>
<dbReference type="NCBIfam" id="TIGR04183">
    <property type="entry name" value="Por_Secre_tail"/>
    <property type="match status" value="1"/>
</dbReference>
<dbReference type="Proteomes" id="UP000644147">
    <property type="component" value="Unassembled WGS sequence"/>
</dbReference>